<organism evidence="11 12">
    <name type="scientific">Teladorsagia circumcincta</name>
    <name type="common">Brown stomach worm</name>
    <name type="synonym">Ostertagia circumcincta</name>
    <dbReference type="NCBI Taxonomy" id="45464"/>
    <lineage>
        <taxon>Eukaryota</taxon>
        <taxon>Metazoa</taxon>
        <taxon>Ecdysozoa</taxon>
        <taxon>Nematoda</taxon>
        <taxon>Chromadorea</taxon>
        <taxon>Rhabditida</taxon>
        <taxon>Rhabditina</taxon>
        <taxon>Rhabditomorpha</taxon>
        <taxon>Strongyloidea</taxon>
        <taxon>Trichostrongylidae</taxon>
        <taxon>Teladorsagia</taxon>
    </lineage>
</organism>
<evidence type="ECO:0000256" key="9">
    <source>
        <dbReference type="ARBA" id="ARBA00023136"/>
    </source>
</evidence>
<name>A0A2G9TXL9_TELCI</name>
<keyword evidence="6" id="KW-0735">Signal-anchor</keyword>
<dbReference type="OrthoDB" id="6355886at2759"/>
<accession>A0A2G9TXL9</accession>
<keyword evidence="9" id="KW-0472">Membrane</keyword>
<gene>
    <name evidence="11" type="ORF">TELCIR_15667</name>
</gene>
<feature type="non-terminal residue" evidence="11">
    <location>
        <position position="239"/>
    </location>
</feature>
<keyword evidence="3 10" id="KW-0328">Glycosyltransferase</keyword>
<dbReference type="Pfam" id="PF01762">
    <property type="entry name" value="Galactosyl_T"/>
    <property type="match status" value="1"/>
</dbReference>
<protein>
    <recommendedName>
        <fullName evidence="10">Hexosyltransferase</fullName>
        <ecNumber evidence="10">2.4.1.-</ecNumber>
    </recommendedName>
</protein>
<evidence type="ECO:0000313" key="11">
    <source>
        <dbReference type="EMBL" id="PIO62761.1"/>
    </source>
</evidence>
<dbReference type="AlphaFoldDB" id="A0A2G9TXL9"/>
<dbReference type="EMBL" id="KZ351694">
    <property type="protein sequence ID" value="PIO62761.1"/>
    <property type="molecule type" value="Genomic_DNA"/>
</dbReference>
<dbReference type="GO" id="GO:0006493">
    <property type="term" value="P:protein O-linked glycosylation"/>
    <property type="evidence" value="ECO:0007669"/>
    <property type="project" value="TreeGrafter"/>
</dbReference>
<proteinExistence type="inferred from homology"/>
<evidence type="ECO:0000256" key="7">
    <source>
        <dbReference type="ARBA" id="ARBA00022989"/>
    </source>
</evidence>
<dbReference type="Proteomes" id="UP000230423">
    <property type="component" value="Unassembled WGS sequence"/>
</dbReference>
<keyword evidence="8 10" id="KW-0333">Golgi apparatus</keyword>
<feature type="non-terminal residue" evidence="11">
    <location>
        <position position="1"/>
    </location>
</feature>
<evidence type="ECO:0000256" key="3">
    <source>
        <dbReference type="ARBA" id="ARBA00022676"/>
    </source>
</evidence>
<evidence type="ECO:0000256" key="1">
    <source>
        <dbReference type="ARBA" id="ARBA00004323"/>
    </source>
</evidence>
<keyword evidence="4 11" id="KW-0808">Transferase</keyword>
<dbReference type="EC" id="2.4.1.-" evidence="10"/>
<dbReference type="PANTHER" id="PTHR11214:SF3">
    <property type="entry name" value="BETA-1,3-GALACTOSYLTRANSFERASE 6"/>
    <property type="match status" value="1"/>
</dbReference>
<reference evidence="11 12" key="1">
    <citation type="submission" date="2015-09" db="EMBL/GenBank/DDBJ databases">
        <title>Draft genome of the parasitic nematode Teladorsagia circumcincta isolate WARC Sus (inbred).</title>
        <authorList>
            <person name="Mitreva M."/>
        </authorList>
    </citation>
    <scope>NUCLEOTIDE SEQUENCE [LARGE SCALE GENOMIC DNA]</scope>
    <source>
        <strain evidence="11 12">S</strain>
    </source>
</reference>
<dbReference type="GO" id="GO:0016758">
    <property type="term" value="F:hexosyltransferase activity"/>
    <property type="evidence" value="ECO:0007669"/>
    <property type="project" value="InterPro"/>
</dbReference>
<dbReference type="GO" id="GO:0000139">
    <property type="term" value="C:Golgi membrane"/>
    <property type="evidence" value="ECO:0007669"/>
    <property type="project" value="UniProtKB-SubCell"/>
</dbReference>
<sequence>RLAVANYSVVPRLRACHSLHYIVVVHVRVGDKLTREKWRSTYGMLKREFNFDIMFATGFAQQRSLNDDLRIEAAIHGDILQAKFIDTYRNLTVKNIAALRYVAAVCPTVEAIVKLDDDVAWNVQDTKLMVDDAISDGRIYCPLYVTVQEYNETHFPPHCSGFAYILPRNVFLQILEAVREERYLWIDDVFVTGVLAKKTRAKYADIWGSVSLYAKATYESEQWWLPSSTFTLIHNEEIE</sequence>
<evidence type="ECO:0000256" key="10">
    <source>
        <dbReference type="RuleBase" id="RU363063"/>
    </source>
</evidence>
<evidence type="ECO:0000256" key="5">
    <source>
        <dbReference type="ARBA" id="ARBA00022692"/>
    </source>
</evidence>
<keyword evidence="7" id="KW-1133">Transmembrane helix</keyword>
<evidence type="ECO:0000256" key="6">
    <source>
        <dbReference type="ARBA" id="ARBA00022968"/>
    </source>
</evidence>
<evidence type="ECO:0000313" key="12">
    <source>
        <dbReference type="Proteomes" id="UP000230423"/>
    </source>
</evidence>
<evidence type="ECO:0000256" key="8">
    <source>
        <dbReference type="ARBA" id="ARBA00023034"/>
    </source>
</evidence>
<dbReference type="PANTHER" id="PTHR11214">
    <property type="entry name" value="BETA-1,3-N-ACETYLGLUCOSAMINYLTRANSFERASE"/>
    <property type="match status" value="1"/>
</dbReference>
<comment type="similarity">
    <text evidence="2 10">Belongs to the glycosyltransferase 31 family.</text>
</comment>
<evidence type="ECO:0000256" key="4">
    <source>
        <dbReference type="ARBA" id="ARBA00022679"/>
    </source>
</evidence>
<dbReference type="InterPro" id="IPR002659">
    <property type="entry name" value="Glyco_trans_31"/>
</dbReference>
<evidence type="ECO:0000256" key="2">
    <source>
        <dbReference type="ARBA" id="ARBA00008661"/>
    </source>
</evidence>
<comment type="subcellular location">
    <subcellularLocation>
        <location evidence="1 10">Golgi apparatus membrane</location>
        <topology evidence="1 10">Single-pass type II membrane protein</topology>
    </subcellularLocation>
</comment>
<keyword evidence="12" id="KW-1185">Reference proteome</keyword>
<keyword evidence="5" id="KW-0812">Transmembrane</keyword>